<dbReference type="AlphaFoldDB" id="A0A2A9DR15"/>
<gene>
    <name evidence="2" type="ORF">ATK06_1458</name>
</gene>
<keyword evidence="3" id="KW-1185">Reference proteome</keyword>
<dbReference type="Proteomes" id="UP000221653">
    <property type="component" value="Unassembled WGS sequence"/>
</dbReference>
<evidence type="ECO:0000256" key="1">
    <source>
        <dbReference type="SAM" id="MobiDB-lite"/>
    </source>
</evidence>
<protein>
    <submittedName>
        <fullName evidence="2">Uncharacterized protein</fullName>
    </submittedName>
</protein>
<feature type="region of interest" description="Disordered" evidence="1">
    <location>
        <begin position="1"/>
        <end position="48"/>
    </location>
</feature>
<evidence type="ECO:0000313" key="2">
    <source>
        <dbReference type="EMBL" id="PFG28349.1"/>
    </source>
</evidence>
<organism evidence="2 3">
    <name type="scientific">Corynebacterium renale</name>
    <dbReference type="NCBI Taxonomy" id="1724"/>
    <lineage>
        <taxon>Bacteria</taxon>
        <taxon>Bacillati</taxon>
        <taxon>Actinomycetota</taxon>
        <taxon>Actinomycetes</taxon>
        <taxon>Mycobacteriales</taxon>
        <taxon>Corynebacteriaceae</taxon>
        <taxon>Corynebacterium</taxon>
    </lineage>
</organism>
<dbReference type="RefSeq" id="WP_169916269.1">
    <property type="nucleotide sequence ID" value="NZ_LDYE01000003.1"/>
</dbReference>
<accession>A0A2A9DR15</accession>
<evidence type="ECO:0000313" key="3">
    <source>
        <dbReference type="Proteomes" id="UP000221653"/>
    </source>
</evidence>
<dbReference type="STRING" id="1724.GCA_001044175_01256"/>
<proteinExistence type="predicted"/>
<sequence length="48" mass="5328">MAQERFAPMDYSTEFDPEAFARQIKQQAAQKDAEKTDTDSAESAGDEA</sequence>
<name>A0A2A9DR15_9CORY</name>
<reference evidence="2 3" key="1">
    <citation type="submission" date="2017-10" db="EMBL/GenBank/DDBJ databases">
        <title>Sequencing the genomes of 1000 actinobacteria strains.</title>
        <authorList>
            <person name="Klenk H.-P."/>
        </authorList>
    </citation>
    <scope>NUCLEOTIDE SEQUENCE [LARGE SCALE GENOMIC DNA]</scope>
    <source>
        <strain evidence="2 3">DSM 20688</strain>
    </source>
</reference>
<dbReference type="EMBL" id="PDJF01000001">
    <property type="protein sequence ID" value="PFG28349.1"/>
    <property type="molecule type" value="Genomic_DNA"/>
</dbReference>
<comment type="caution">
    <text evidence="2">The sequence shown here is derived from an EMBL/GenBank/DDBJ whole genome shotgun (WGS) entry which is preliminary data.</text>
</comment>